<name>A0A4C1UNU6_EUMVA</name>
<comment type="caution">
    <text evidence="2">The sequence shown here is derived from an EMBL/GenBank/DDBJ whole genome shotgun (WGS) entry which is preliminary data.</text>
</comment>
<proteinExistence type="predicted"/>
<evidence type="ECO:0000313" key="2">
    <source>
        <dbReference type="EMBL" id="GBP27504.1"/>
    </source>
</evidence>
<dbReference type="AlphaFoldDB" id="A0A4C1UNU6"/>
<feature type="region of interest" description="Disordered" evidence="1">
    <location>
        <begin position="1"/>
        <end position="41"/>
    </location>
</feature>
<gene>
    <name evidence="2" type="ORF">EVAR_14325_1</name>
</gene>
<dbReference type="Proteomes" id="UP000299102">
    <property type="component" value="Unassembled WGS sequence"/>
</dbReference>
<organism evidence="2 3">
    <name type="scientific">Eumeta variegata</name>
    <name type="common">Bagworm moth</name>
    <name type="synonym">Eumeta japonica</name>
    <dbReference type="NCBI Taxonomy" id="151549"/>
    <lineage>
        <taxon>Eukaryota</taxon>
        <taxon>Metazoa</taxon>
        <taxon>Ecdysozoa</taxon>
        <taxon>Arthropoda</taxon>
        <taxon>Hexapoda</taxon>
        <taxon>Insecta</taxon>
        <taxon>Pterygota</taxon>
        <taxon>Neoptera</taxon>
        <taxon>Endopterygota</taxon>
        <taxon>Lepidoptera</taxon>
        <taxon>Glossata</taxon>
        <taxon>Ditrysia</taxon>
        <taxon>Tineoidea</taxon>
        <taxon>Psychidae</taxon>
        <taxon>Oiketicinae</taxon>
        <taxon>Eumeta</taxon>
    </lineage>
</organism>
<evidence type="ECO:0000256" key="1">
    <source>
        <dbReference type="SAM" id="MobiDB-lite"/>
    </source>
</evidence>
<protein>
    <submittedName>
        <fullName evidence="2">Uncharacterized protein</fullName>
    </submittedName>
</protein>
<accession>A0A4C1UNU6</accession>
<keyword evidence="3" id="KW-1185">Reference proteome</keyword>
<reference evidence="2 3" key="1">
    <citation type="journal article" date="2019" name="Commun. Biol.">
        <title>The bagworm genome reveals a unique fibroin gene that provides high tensile strength.</title>
        <authorList>
            <person name="Kono N."/>
            <person name="Nakamura H."/>
            <person name="Ohtoshi R."/>
            <person name="Tomita M."/>
            <person name="Numata K."/>
            <person name="Arakawa K."/>
        </authorList>
    </citation>
    <scope>NUCLEOTIDE SEQUENCE [LARGE SCALE GENOMIC DNA]</scope>
</reference>
<dbReference type="EMBL" id="BGZK01000194">
    <property type="protein sequence ID" value="GBP27504.1"/>
    <property type="molecule type" value="Genomic_DNA"/>
</dbReference>
<sequence length="114" mass="12178">MPNKLKIAPSSPDIAAGASADARANAAPPRPLLDAKPETASSVIEFPSRKKYTREIGDSITHGRRRKVAARQVCAGEAGARRHAAKAGLNYFYGCVKKFLRRRASAEPIAALPP</sequence>
<feature type="compositionally biased region" description="Low complexity" evidence="1">
    <location>
        <begin position="7"/>
        <end position="27"/>
    </location>
</feature>
<evidence type="ECO:0000313" key="3">
    <source>
        <dbReference type="Proteomes" id="UP000299102"/>
    </source>
</evidence>